<dbReference type="KEGG" id="pzu:PHZ_c0045"/>
<sequence length="223" mass="25375">MIGPATTIAATGSELYMSLRGTSPSSRRQMSKRSAAIAIGLALAAGLAACATPTPYQPNIPGQSTSGGYSEIQLESNRFRVNFQGNTLTSRETVEGYLLFRAAELTVQQGYDWFQVVDRATDRQSRTYVEPDPFYRPWYGPTYGYWRPSWRYYGRGYGWRTWDPFWGDPFWANRVDVRTVDRYEATAEIVMGRGQKPADDPRAFDARAVIDNLRPRIQYPEPR</sequence>
<dbReference type="eggNOG" id="ENOG5030QDW">
    <property type="taxonomic scope" value="Bacteria"/>
</dbReference>
<accession>B4RBJ9</accession>
<evidence type="ECO:0000313" key="1">
    <source>
        <dbReference type="EMBL" id="ACG76459.1"/>
    </source>
</evidence>
<dbReference type="NCBIfam" id="NF047637">
    <property type="entry name" value="lipo_CC0125"/>
    <property type="match status" value="1"/>
</dbReference>
<gene>
    <name evidence="1" type="ordered locus">PHZ_c0045</name>
</gene>
<dbReference type="AlphaFoldDB" id="B4RBJ9"/>
<evidence type="ECO:0000313" key="2">
    <source>
        <dbReference type="Proteomes" id="UP000001868"/>
    </source>
</evidence>
<organism evidence="1 2">
    <name type="scientific">Phenylobacterium zucineum (strain HLK1)</name>
    <dbReference type="NCBI Taxonomy" id="450851"/>
    <lineage>
        <taxon>Bacteria</taxon>
        <taxon>Pseudomonadati</taxon>
        <taxon>Pseudomonadota</taxon>
        <taxon>Alphaproteobacteria</taxon>
        <taxon>Caulobacterales</taxon>
        <taxon>Caulobacteraceae</taxon>
        <taxon>Phenylobacterium</taxon>
    </lineage>
</organism>
<dbReference type="HOGENOM" id="CLU_126408_0_0_5"/>
<reference evidence="1 2" key="1">
    <citation type="journal article" date="2008" name="BMC Genomics">
        <title>Complete genome of Phenylobacterium zucineum - a novel facultative intracellular bacterium isolated from human erythroleukemia cell line K562.</title>
        <authorList>
            <person name="Luo Y."/>
            <person name="Xu X."/>
            <person name="Ding Z."/>
            <person name="Liu Z."/>
            <person name="Zhang B."/>
            <person name="Yan Z."/>
            <person name="Sun J."/>
            <person name="Hu S."/>
            <person name="Hu X."/>
        </authorList>
    </citation>
    <scope>NUCLEOTIDE SEQUENCE [LARGE SCALE GENOMIC DNA]</scope>
    <source>
        <strain evidence="1 2">HLK1</strain>
    </source>
</reference>
<evidence type="ECO:0008006" key="3">
    <source>
        <dbReference type="Google" id="ProtNLM"/>
    </source>
</evidence>
<proteinExistence type="predicted"/>
<name>B4RBJ9_PHEZH</name>
<keyword evidence="2" id="KW-1185">Reference proteome</keyword>
<dbReference type="EMBL" id="CP000747">
    <property type="protein sequence ID" value="ACG76459.1"/>
    <property type="molecule type" value="Genomic_DNA"/>
</dbReference>
<protein>
    <recommendedName>
        <fullName evidence="3">Lipoprotein</fullName>
    </recommendedName>
</protein>
<dbReference type="Proteomes" id="UP000001868">
    <property type="component" value="Chromosome"/>
</dbReference>
<dbReference type="STRING" id="450851.PHZ_c0045"/>